<accession>A0A835RI68</accession>
<organism evidence="2 3">
    <name type="scientific">Vanilla planifolia</name>
    <name type="common">Vanilla</name>
    <dbReference type="NCBI Taxonomy" id="51239"/>
    <lineage>
        <taxon>Eukaryota</taxon>
        <taxon>Viridiplantae</taxon>
        <taxon>Streptophyta</taxon>
        <taxon>Embryophyta</taxon>
        <taxon>Tracheophyta</taxon>
        <taxon>Spermatophyta</taxon>
        <taxon>Magnoliopsida</taxon>
        <taxon>Liliopsida</taxon>
        <taxon>Asparagales</taxon>
        <taxon>Orchidaceae</taxon>
        <taxon>Vanilloideae</taxon>
        <taxon>Vanilleae</taxon>
        <taxon>Vanilla</taxon>
    </lineage>
</organism>
<gene>
    <name evidence="2" type="ORF">HPP92_005989</name>
</gene>
<keyword evidence="3" id="KW-1185">Reference proteome</keyword>
<dbReference type="PANTHER" id="PTHR35164:SF9">
    <property type="entry name" value="EXPRESSED PROTEIN"/>
    <property type="match status" value="1"/>
</dbReference>
<reference evidence="2 3" key="1">
    <citation type="journal article" date="2020" name="Nat. Food">
        <title>A phased Vanilla planifolia genome enables genetic improvement of flavour and production.</title>
        <authorList>
            <person name="Hasing T."/>
            <person name="Tang H."/>
            <person name="Brym M."/>
            <person name="Khazi F."/>
            <person name="Huang T."/>
            <person name="Chambers A.H."/>
        </authorList>
    </citation>
    <scope>NUCLEOTIDE SEQUENCE [LARGE SCALE GENOMIC DNA]</scope>
    <source>
        <tissue evidence="2">Leaf</tissue>
    </source>
</reference>
<evidence type="ECO:0000256" key="1">
    <source>
        <dbReference type="SAM" id="MobiDB-lite"/>
    </source>
</evidence>
<feature type="compositionally biased region" description="Polar residues" evidence="1">
    <location>
        <begin position="88"/>
        <end position="104"/>
    </location>
</feature>
<comment type="caution">
    <text evidence="2">The sequence shown here is derived from an EMBL/GenBank/DDBJ whole genome shotgun (WGS) entry which is preliminary data.</text>
</comment>
<dbReference type="Proteomes" id="UP000636800">
    <property type="component" value="Chromosome 2"/>
</dbReference>
<feature type="region of interest" description="Disordered" evidence="1">
    <location>
        <begin position="1"/>
        <end position="27"/>
    </location>
</feature>
<dbReference type="EMBL" id="JADCNL010000002">
    <property type="protein sequence ID" value="KAG0492591.1"/>
    <property type="molecule type" value="Genomic_DNA"/>
</dbReference>
<feature type="compositionally biased region" description="Basic and acidic residues" evidence="1">
    <location>
        <begin position="9"/>
        <end position="27"/>
    </location>
</feature>
<evidence type="ECO:0000313" key="2">
    <source>
        <dbReference type="EMBL" id="KAG0492591.1"/>
    </source>
</evidence>
<dbReference type="PANTHER" id="PTHR35164">
    <property type="entry name" value="EXPRESSED PROTEIN"/>
    <property type="match status" value="1"/>
</dbReference>
<name>A0A835RI68_VANPL</name>
<protein>
    <submittedName>
        <fullName evidence="2">Uncharacterized protein</fullName>
    </submittedName>
</protein>
<proteinExistence type="predicted"/>
<sequence length="215" mass="24661">MNEATMVKESLEVAQRENGELHERLSKKENDLQQLQLDYESLKVSEASALQSLRELKNLLASDSANNSNKASNLTKVRSFRASNGTVDDSMITKSAKNRQFNRLSNEKPRVHSSRWSNEKPRAHNRHGHGLDVFNCLVFDKDGSFEIKDKQLGSVSVVPEKRLPSSLLVDDRRSNRDDAIDVVMMQNAEIEKQKRKKTIFERFSDSLRRKNFLKS</sequence>
<dbReference type="OrthoDB" id="2111841at2759"/>
<dbReference type="AlphaFoldDB" id="A0A835RI68"/>
<evidence type="ECO:0000313" key="3">
    <source>
        <dbReference type="Proteomes" id="UP000636800"/>
    </source>
</evidence>
<feature type="region of interest" description="Disordered" evidence="1">
    <location>
        <begin position="88"/>
        <end position="124"/>
    </location>
</feature>